<dbReference type="PANTHER" id="PTHR43649:SF31">
    <property type="entry name" value="SN-GLYCEROL-3-PHOSPHATE-BINDING PERIPLASMIC PROTEIN UGPB"/>
    <property type="match status" value="1"/>
</dbReference>
<evidence type="ECO:0000256" key="1">
    <source>
        <dbReference type="ARBA" id="ARBA00004196"/>
    </source>
</evidence>
<dbReference type="InterPro" id="IPR006311">
    <property type="entry name" value="TAT_signal"/>
</dbReference>
<comment type="subcellular location">
    <subcellularLocation>
        <location evidence="1">Cell envelope</location>
    </subcellularLocation>
</comment>
<keyword evidence="4" id="KW-0732">Signal</keyword>
<dbReference type="EMBL" id="JBHSFP010000005">
    <property type="protein sequence ID" value="MFC4531252.1"/>
    <property type="molecule type" value="Genomic_DNA"/>
</dbReference>
<dbReference type="NCBIfam" id="TIGR03851">
    <property type="entry name" value="chitin_NgcE"/>
    <property type="match status" value="1"/>
</dbReference>
<dbReference type="Proteomes" id="UP001596004">
    <property type="component" value="Unassembled WGS sequence"/>
</dbReference>
<evidence type="ECO:0000313" key="5">
    <source>
        <dbReference type="EMBL" id="MFC4531252.1"/>
    </source>
</evidence>
<dbReference type="Pfam" id="PF01547">
    <property type="entry name" value="SBP_bac_1"/>
    <property type="match status" value="1"/>
</dbReference>
<gene>
    <name evidence="5" type="primary">ngcE</name>
    <name evidence="5" type="ORF">ACFO60_10805</name>
</gene>
<dbReference type="InterPro" id="IPR022386">
    <property type="entry name" value="Chitin_NgcE"/>
</dbReference>
<dbReference type="RefSeq" id="WP_380839710.1">
    <property type="nucleotide sequence ID" value="NZ_JBHSFP010000005.1"/>
</dbReference>
<evidence type="ECO:0000313" key="6">
    <source>
        <dbReference type="Proteomes" id="UP001596004"/>
    </source>
</evidence>
<accession>A0ABV9CF27</accession>
<name>A0ABV9CF27_9ACTN</name>
<proteinExistence type="inferred from homology"/>
<evidence type="ECO:0000256" key="4">
    <source>
        <dbReference type="ARBA" id="ARBA00022729"/>
    </source>
</evidence>
<dbReference type="PANTHER" id="PTHR43649">
    <property type="entry name" value="ARABINOSE-BINDING PROTEIN-RELATED"/>
    <property type="match status" value="1"/>
</dbReference>
<keyword evidence="6" id="KW-1185">Reference proteome</keyword>
<protein>
    <submittedName>
        <fullName evidence="5">N-acetylglucosamine/diacetylchitobiose ABC transporter substrate-binding protein</fullName>
    </submittedName>
</protein>
<dbReference type="PROSITE" id="PS51318">
    <property type="entry name" value="TAT"/>
    <property type="match status" value="1"/>
</dbReference>
<keyword evidence="3" id="KW-0813">Transport</keyword>
<dbReference type="InterPro" id="IPR050490">
    <property type="entry name" value="Bact_solute-bd_prot1"/>
</dbReference>
<comment type="caution">
    <text evidence="5">The sequence shown here is derived from an EMBL/GenBank/DDBJ whole genome shotgun (WGS) entry which is preliminary data.</text>
</comment>
<evidence type="ECO:0000256" key="2">
    <source>
        <dbReference type="ARBA" id="ARBA00008520"/>
    </source>
</evidence>
<organism evidence="5 6">
    <name type="scientific">Sphaerisporangium dianthi</name>
    <dbReference type="NCBI Taxonomy" id="1436120"/>
    <lineage>
        <taxon>Bacteria</taxon>
        <taxon>Bacillati</taxon>
        <taxon>Actinomycetota</taxon>
        <taxon>Actinomycetes</taxon>
        <taxon>Streptosporangiales</taxon>
        <taxon>Streptosporangiaceae</taxon>
        <taxon>Sphaerisporangium</taxon>
    </lineage>
</organism>
<dbReference type="Gene3D" id="3.40.190.10">
    <property type="entry name" value="Periplasmic binding protein-like II"/>
    <property type="match status" value="2"/>
</dbReference>
<dbReference type="SUPFAM" id="SSF53850">
    <property type="entry name" value="Periplasmic binding protein-like II"/>
    <property type="match status" value="1"/>
</dbReference>
<reference evidence="6" key="1">
    <citation type="journal article" date="2019" name="Int. J. Syst. Evol. Microbiol.">
        <title>The Global Catalogue of Microorganisms (GCM) 10K type strain sequencing project: providing services to taxonomists for standard genome sequencing and annotation.</title>
        <authorList>
            <consortium name="The Broad Institute Genomics Platform"/>
            <consortium name="The Broad Institute Genome Sequencing Center for Infectious Disease"/>
            <person name="Wu L."/>
            <person name="Ma J."/>
        </authorList>
    </citation>
    <scope>NUCLEOTIDE SEQUENCE [LARGE SCALE GENOMIC DNA]</scope>
    <source>
        <strain evidence="6">CGMCC 4.7132</strain>
    </source>
</reference>
<comment type="similarity">
    <text evidence="2">Belongs to the bacterial solute-binding protein 1 family.</text>
</comment>
<evidence type="ECO:0000256" key="3">
    <source>
        <dbReference type="ARBA" id="ARBA00022448"/>
    </source>
</evidence>
<dbReference type="InterPro" id="IPR006059">
    <property type="entry name" value="SBP"/>
</dbReference>
<sequence>MSNSAGTPREITRRQMLRRIGLTALVAGPAAGVLSACATSGTGTAAPSATATAGGAATSAANPFGVAANAPLEVVIFKGGLGDGYATDVHEPLYKKKFPQASVKHVATQQISQTLQPRFASGDVPDFIANSGSDLMDNGALQSEGQLLDLTPLFEAPSIDDPSKKIKDTLIPGTYESGFVAGKPYILNYVSSGYGLWYNGKLFQEKGWAPPKTFDEFKALCETIKKAGLTPYAYAGKNASYYQYWMILITAAKVEGNQVLMDIDNLVDGVWNRDSIKQSAAAWAEIGKFMDKSYEGLIHTEVQTRQNQDKVALYPSGSWLENEQKSNTPDSFEYAVTPTPSLTSADKMPFEAIRSAAGEPYIIPAKGKNTAGALEYARIMLSKEGAKGFTEKSGSLTVVSGAAEGLALSPGLKSVNDALTAAGSNVVTYSSFENWYKELETELRKQTNSLMFGRISAEEFCANMQKKADSVKADSSITKQNRTV</sequence>